<keyword evidence="2 4" id="KW-0863">Zinc-finger</keyword>
<dbReference type="GO" id="GO:0008270">
    <property type="term" value="F:zinc ion binding"/>
    <property type="evidence" value="ECO:0007669"/>
    <property type="project" value="UniProtKB-KW"/>
</dbReference>
<dbReference type="Pfam" id="PF13765">
    <property type="entry name" value="PRY"/>
    <property type="match status" value="1"/>
</dbReference>
<dbReference type="CDD" id="cd19762">
    <property type="entry name" value="Bbox2_TRIM7-like"/>
    <property type="match status" value="1"/>
</dbReference>
<dbReference type="FunFam" id="2.60.120.920:FF:000004">
    <property type="entry name" value="Butyrophilin subfamily 1 member A1"/>
    <property type="match status" value="1"/>
</dbReference>
<dbReference type="Ensembl" id="ENSCPBT00000024135.1">
    <property type="protein sequence ID" value="ENSCPBP00000020499.1"/>
    <property type="gene ID" value="ENSCPBG00000014755.1"/>
</dbReference>
<dbReference type="SUPFAM" id="SSF49899">
    <property type="entry name" value="Concanavalin A-like lectins/glucanases"/>
    <property type="match status" value="1"/>
</dbReference>
<dbReference type="InterPro" id="IPR050143">
    <property type="entry name" value="TRIM/RBCC"/>
</dbReference>
<dbReference type="Pfam" id="PF00622">
    <property type="entry name" value="SPRY"/>
    <property type="match status" value="1"/>
</dbReference>
<dbReference type="Pfam" id="PF13445">
    <property type="entry name" value="zf-RING_UBOX"/>
    <property type="match status" value="1"/>
</dbReference>
<dbReference type="OMA" id="LRCETRK"/>
<evidence type="ECO:0000256" key="4">
    <source>
        <dbReference type="PROSITE-ProRule" id="PRU00024"/>
    </source>
</evidence>
<feature type="domain" description="RING-type" evidence="6">
    <location>
        <begin position="16"/>
        <end position="60"/>
    </location>
</feature>
<evidence type="ECO:0000313" key="10">
    <source>
        <dbReference type="Proteomes" id="UP000694380"/>
    </source>
</evidence>
<dbReference type="CDD" id="cd12888">
    <property type="entry name" value="SPRY_PRY_TRIM7_like"/>
    <property type="match status" value="1"/>
</dbReference>
<dbReference type="SMART" id="SM00336">
    <property type="entry name" value="BBOX"/>
    <property type="match status" value="1"/>
</dbReference>
<reference evidence="9" key="2">
    <citation type="submission" date="2025-09" db="UniProtKB">
        <authorList>
            <consortium name="Ensembl"/>
        </authorList>
    </citation>
    <scope>IDENTIFICATION</scope>
</reference>
<dbReference type="SMART" id="SM00589">
    <property type="entry name" value="PRY"/>
    <property type="match status" value="1"/>
</dbReference>
<evidence type="ECO:0000256" key="2">
    <source>
        <dbReference type="ARBA" id="ARBA00022771"/>
    </source>
</evidence>
<dbReference type="InterPro" id="IPR013083">
    <property type="entry name" value="Znf_RING/FYVE/PHD"/>
</dbReference>
<dbReference type="PROSITE" id="PS00518">
    <property type="entry name" value="ZF_RING_1"/>
    <property type="match status" value="1"/>
</dbReference>
<dbReference type="PROSITE" id="PS50188">
    <property type="entry name" value="B302_SPRY"/>
    <property type="match status" value="1"/>
</dbReference>
<organism evidence="9 10">
    <name type="scientific">Chrysemys picta bellii</name>
    <name type="common">Western painted turtle</name>
    <name type="synonym">Emys bellii</name>
    <dbReference type="NCBI Taxonomy" id="8478"/>
    <lineage>
        <taxon>Eukaryota</taxon>
        <taxon>Metazoa</taxon>
        <taxon>Chordata</taxon>
        <taxon>Craniata</taxon>
        <taxon>Vertebrata</taxon>
        <taxon>Euteleostomi</taxon>
        <taxon>Archelosauria</taxon>
        <taxon>Testudinata</taxon>
        <taxon>Testudines</taxon>
        <taxon>Cryptodira</taxon>
        <taxon>Durocryptodira</taxon>
        <taxon>Testudinoidea</taxon>
        <taxon>Emydidae</taxon>
        <taxon>Chrysemys</taxon>
    </lineage>
</organism>
<dbReference type="Gene3D" id="3.30.40.10">
    <property type="entry name" value="Zinc/RING finger domain, C3HC4 (zinc finger)"/>
    <property type="match status" value="1"/>
</dbReference>
<keyword evidence="10" id="KW-1185">Reference proteome</keyword>
<dbReference type="InterPro" id="IPR003879">
    <property type="entry name" value="Butyrophylin_SPRY"/>
</dbReference>
<evidence type="ECO:0000259" key="6">
    <source>
        <dbReference type="PROSITE" id="PS50089"/>
    </source>
</evidence>
<feature type="coiled-coil region" evidence="5">
    <location>
        <begin position="185"/>
        <end position="234"/>
    </location>
</feature>
<dbReference type="InterPro" id="IPR006574">
    <property type="entry name" value="PRY"/>
</dbReference>
<dbReference type="Gene3D" id="2.60.120.920">
    <property type="match status" value="1"/>
</dbReference>
<accession>A0A8C3HMC2</accession>
<dbReference type="SUPFAM" id="SSF57845">
    <property type="entry name" value="B-box zinc-binding domain"/>
    <property type="match status" value="1"/>
</dbReference>
<dbReference type="SMART" id="SM00449">
    <property type="entry name" value="SPRY"/>
    <property type="match status" value="1"/>
</dbReference>
<evidence type="ECO:0000256" key="1">
    <source>
        <dbReference type="ARBA" id="ARBA00022723"/>
    </source>
</evidence>
<dbReference type="Pfam" id="PF00643">
    <property type="entry name" value="zf-B_box"/>
    <property type="match status" value="1"/>
</dbReference>
<dbReference type="InterPro" id="IPR013320">
    <property type="entry name" value="ConA-like_dom_sf"/>
</dbReference>
<feature type="domain" description="B box-type" evidence="7">
    <location>
        <begin position="88"/>
        <end position="129"/>
    </location>
</feature>
<evidence type="ECO:0008006" key="11">
    <source>
        <dbReference type="Google" id="ProtNLM"/>
    </source>
</evidence>
<keyword evidence="5" id="KW-0175">Coiled coil</keyword>
<dbReference type="InterPro" id="IPR000315">
    <property type="entry name" value="Znf_B-box"/>
</dbReference>
<sequence length="469" mass="53704">MAARGGIKDLQEAVICSICLASFNNPVILIKCGHNFCRACITQYCKDSKVFPPYPCPQCREPFREGEFQPNRDLRNVVEMTQTIPDLQGKKACEKHEELLKLFCEVDQTPICVVCRESRSHKDHSVVPLDEAAVDYQEQIRSRLESLKKERDKILSYKLSGENTSQELLLQTERQKIVAEFQQLRQFLEEQERLLLAHLEELNKEIEKSRDDYVAKLSEELSSFSSLISEMEQKCQQPASEFLQVRRCEREKFQNPVAFSSDLKWRIWEFSQRNAPLETIMKKAELCPSRSDSLSAVNVTLDPNTAHPRLIVSADRRSVRWERTRQNLPDNPERFNTMACVLGCEGFTSGRRYWEVEVEVEVGRGTCVLGVARASASRKGQISVNSEGGIWAVGCSEDQYWAETSPVQSIPLSPSRGPRRIRVYLDYEQGQVAFFDAGTWDPIFTFPPASFAGERIRPFFRVDVSVQLV</sequence>
<evidence type="ECO:0000259" key="7">
    <source>
        <dbReference type="PROSITE" id="PS50119"/>
    </source>
</evidence>
<dbReference type="InterPro" id="IPR027370">
    <property type="entry name" value="Znf-RING_euk"/>
</dbReference>
<feature type="domain" description="B30.2/SPRY" evidence="8">
    <location>
        <begin position="279"/>
        <end position="469"/>
    </location>
</feature>
<dbReference type="SMART" id="SM00184">
    <property type="entry name" value="RING"/>
    <property type="match status" value="1"/>
</dbReference>
<dbReference type="PROSITE" id="PS50089">
    <property type="entry name" value="ZF_RING_2"/>
    <property type="match status" value="1"/>
</dbReference>
<evidence type="ECO:0000256" key="3">
    <source>
        <dbReference type="ARBA" id="ARBA00022833"/>
    </source>
</evidence>
<dbReference type="SUPFAM" id="SSF57850">
    <property type="entry name" value="RING/U-box"/>
    <property type="match status" value="1"/>
</dbReference>
<reference evidence="9" key="1">
    <citation type="submission" date="2025-08" db="UniProtKB">
        <authorList>
            <consortium name="Ensembl"/>
        </authorList>
    </citation>
    <scope>IDENTIFICATION</scope>
</reference>
<keyword evidence="1" id="KW-0479">Metal-binding</keyword>
<protein>
    <recommendedName>
        <fullName evidence="11">Zinc finger protein RFP-like</fullName>
    </recommendedName>
</protein>
<dbReference type="PROSITE" id="PS50119">
    <property type="entry name" value="ZF_BBOX"/>
    <property type="match status" value="1"/>
</dbReference>
<dbReference type="GeneTree" id="ENSGT01030000234669"/>
<dbReference type="InterPro" id="IPR017907">
    <property type="entry name" value="Znf_RING_CS"/>
</dbReference>
<dbReference type="Gene3D" id="3.30.160.60">
    <property type="entry name" value="Classic Zinc Finger"/>
    <property type="match status" value="1"/>
</dbReference>
<evidence type="ECO:0000259" key="8">
    <source>
        <dbReference type="PROSITE" id="PS50188"/>
    </source>
</evidence>
<dbReference type="InterPro" id="IPR001870">
    <property type="entry name" value="B30.2/SPRY"/>
</dbReference>
<dbReference type="InterPro" id="IPR001841">
    <property type="entry name" value="Znf_RING"/>
</dbReference>
<dbReference type="AlphaFoldDB" id="A0A8C3HMC2"/>
<dbReference type="InterPro" id="IPR003877">
    <property type="entry name" value="SPRY_dom"/>
</dbReference>
<dbReference type="PRINTS" id="PR01407">
    <property type="entry name" value="BUTYPHLNCDUF"/>
</dbReference>
<dbReference type="PANTHER" id="PTHR24103">
    <property type="entry name" value="E3 UBIQUITIN-PROTEIN LIGASE TRIM"/>
    <property type="match status" value="1"/>
</dbReference>
<evidence type="ECO:0000313" key="9">
    <source>
        <dbReference type="Ensembl" id="ENSCPBP00000020499.1"/>
    </source>
</evidence>
<keyword evidence="3" id="KW-0862">Zinc</keyword>
<evidence type="ECO:0000256" key="5">
    <source>
        <dbReference type="SAM" id="Coils"/>
    </source>
</evidence>
<dbReference type="InterPro" id="IPR043136">
    <property type="entry name" value="B30.2/SPRY_sf"/>
</dbReference>
<name>A0A8C3HMC2_CHRPI</name>
<dbReference type="Proteomes" id="UP000694380">
    <property type="component" value="Unplaced"/>
</dbReference>
<proteinExistence type="predicted"/>